<gene>
    <name evidence="1 3" type="ORF">BDZ99DRAFT_95544</name>
</gene>
<accession>A0A6A6YD77</accession>
<protein>
    <submittedName>
        <fullName evidence="1 3">Uncharacterized protein</fullName>
    </submittedName>
</protein>
<evidence type="ECO:0000313" key="3">
    <source>
        <dbReference type="RefSeq" id="XP_033573437.1"/>
    </source>
</evidence>
<dbReference type="OrthoDB" id="10607348at2759"/>
<reference evidence="3" key="2">
    <citation type="submission" date="2020-04" db="EMBL/GenBank/DDBJ databases">
        <authorList>
            <consortium name="NCBI Genome Project"/>
        </authorList>
    </citation>
    <scope>NUCLEOTIDE SEQUENCE</scope>
    <source>
        <strain evidence="3">CBS 304.34</strain>
    </source>
</reference>
<keyword evidence="2" id="KW-1185">Reference proteome</keyword>
<dbReference type="RefSeq" id="XP_033573437.1">
    <property type="nucleotide sequence ID" value="XM_033729067.1"/>
</dbReference>
<name>A0A6A6YD77_9PEZI</name>
<proteinExistence type="predicted"/>
<reference evidence="3" key="3">
    <citation type="submission" date="2025-04" db="UniProtKB">
        <authorList>
            <consortium name="RefSeq"/>
        </authorList>
    </citation>
    <scope>IDENTIFICATION</scope>
    <source>
        <strain evidence="3">CBS 304.34</strain>
    </source>
</reference>
<organism evidence="1">
    <name type="scientific">Mytilinidion resinicola</name>
    <dbReference type="NCBI Taxonomy" id="574789"/>
    <lineage>
        <taxon>Eukaryota</taxon>
        <taxon>Fungi</taxon>
        <taxon>Dikarya</taxon>
        <taxon>Ascomycota</taxon>
        <taxon>Pezizomycotina</taxon>
        <taxon>Dothideomycetes</taxon>
        <taxon>Pleosporomycetidae</taxon>
        <taxon>Mytilinidiales</taxon>
        <taxon>Mytilinidiaceae</taxon>
        <taxon>Mytilinidion</taxon>
    </lineage>
</organism>
<dbReference type="EMBL" id="MU003707">
    <property type="protein sequence ID" value="KAF2806473.1"/>
    <property type="molecule type" value="Genomic_DNA"/>
</dbReference>
<dbReference type="GeneID" id="54469960"/>
<dbReference type="AlphaFoldDB" id="A0A6A6YD77"/>
<sequence length="161" mass="17926">MHPDPWGWRLESGNENEAWLWLGLHHFSGHNKLPTASFQVTQSFEGNKYRPCRSFCTTSTKPLYDLINLKALHQPKPPPLNQSQSPWVLCGLKGLAADTPAEESSSTGMALAAHLSDSPLADSAASARVSYCRKQDQTAESTCQAYYFPWNQEEEEVENAS</sequence>
<reference evidence="1 3" key="1">
    <citation type="journal article" date="2020" name="Stud. Mycol.">
        <title>101 Dothideomycetes genomes: a test case for predicting lifestyles and emergence of pathogens.</title>
        <authorList>
            <person name="Haridas S."/>
            <person name="Albert R."/>
            <person name="Binder M."/>
            <person name="Bloem J."/>
            <person name="Labutti K."/>
            <person name="Salamov A."/>
            <person name="Andreopoulos B."/>
            <person name="Baker S."/>
            <person name="Barry K."/>
            <person name="Bills G."/>
            <person name="Bluhm B."/>
            <person name="Cannon C."/>
            <person name="Castanera R."/>
            <person name="Culley D."/>
            <person name="Daum C."/>
            <person name="Ezra D."/>
            <person name="Gonzalez J."/>
            <person name="Henrissat B."/>
            <person name="Kuo A."/>
            <person name="Liang C."/>
            <person name="Lipzen A."/>
            <person name="Lutzoni F."/>
            <person name="Magnuson J."/>
            <person name="Mondo S."/>
            <person name="Nolan M."/>
            <person name="Ohm R."/>
            <person name="Pangilinan J."/>
            <person name="Park H.-J."/>
            <person name="Ramirez L."/>
            <person name="Alfaro M."/>
            <person name="Sun H."/>
            <person name="Tritt A."/>
            <person name="Yoshinaga Y."/>
            <person name="Zwiers L.-H."/>
            <person name="Turgeon B."/>
            <person name="Goodwin S."/>
            <person name="Spatafora J."/>
            <person name="Crous P."/>
            <person name="Grigoriev I."/>
        </authorList>
    </citation>
    <scope>NUCLEOTIDE SEQUENCE</scope>
    <source>
        <strain evidence="1 3">CBS 304.34</strain>
    </source>
</reference>
<dbReference type="Proteomes" id="UP000504636">
    <property type="component" value="Unplaced"/>
</dbReference>
<evidence type="ECO:0000313" key="1">
    <source>
        <dbReference type="EMBL" id="KAF2806473.1"/>
    </source>
</evidence>
<evidence type="ECO:0000313" key="2">
    <source>
        <dbReference type="Proteomes" id="UP000504636"/>
    </source>
</evidence>